<evidence type="ECO:0000313" key="2">
    <source>
        <dbReference type="Proteomes" id="UP000748531"/>
    </source>
</evidence>
<organism evidence="1 2">
    <name type="scientific">Paragonimus heterotremus</name>
    <dbReference type="NCBI Taxonomy" id="100268"/>
    <lineage>
        <taxon>Eukaryota</taxon>
        <taxon>Metazoa</taxon>
        <taxon>Spiralia</taxon>
        <taxon>Lophotrochozoa</taxon>
        <taxon>Platyhelminthes</taxon>
        <taxon>Trematoda</taxon>
        <taxon>Digenea</taxon>
        <taxon>Plagiorchiida</taxon>
        <taxon>Troglotremata</taxon>
        <taxon>Troglotrematidae</taxon>
        <taxon>Paragonimus</taxon>
    </lineage>
</organism>
<protein>
    <submittedName>
        <fullName evidence="1">Uncharacterized protein</fullName>
    </submittedName>
</protein>
<reference evidence="1" key="1">
    <citation type="submission" date="2019-05" db="EMBL/GenBank/DDBJ databases">
        <title>Annotation for the trematode Paragonimus heterotremus.</title>
        <authorList>
            <person name="Choi Y.-J."/>
        </authorList>
    </citation>
    <scope>NUCLEOTIDE SEQUENCE</scope>
    <source>
        <strain evidence="1">LC</strain>
    </source>
</reference>
<evidence type="ECO:0000313" key="1">
    <source>
        <dbReference type="EMBL" id="KAF5394641.1"/>
    </source>
</evidence>
<dbReference type="AlphaFoldDB" id="A0A8J4WCJ6"/>
<name>A0A8J4WCJ6_9TREM</name>
<comment type="caution">
    <text evidence="1">The sequence shown here is derived from an EMBL/GenBank/DDBJ whole genome shotgun (WGS) entry which is preliminary data.</text>
</comment>
<gene>
    <name evidence="1" type="ORF">PHET_10807</name>
</gene>
<sequence length="195" mass="21039">MATRCTGKPFPTTWASIGLPAGYSDLSFGVRTCEARLFPVSNCSSVVGTSDPPSAFPDSQFVFFIISSGNVPGSSTHDFDPVKKSDHTTSAVGGDVKLVDAFTQTELEEVLLLDEDVVQQPPEEAPREDSAWEVDLDADVPTECRCRVHEKTITAVARRIAVRANLSAASTNIMPEELRHLSPSRVLPACLFGDL</sequence>
<dbReference type="EMBL" id="LUCH01017970">
    <property type="protein sequence ID" value="KAF5394641.1"/>
    <property type="molecule type" value="Genomic_DNA"/>
</dbReference>
<accession>A0A8J4WCJ6</accession>
<dbReference type="Proteomes" id="UP000748531">
    <property type="component" value="Unassembled WGS sequence"/>
</dbReference>
<keyword evidence="2" id="KW-1185">Reference proteome</keyword>
<proteinExistence type="predicted"/>